<evidence type="ECO:0000313" key="4">
    <source>
        <dbReference type="EMBL" id="SCB31357.1"/>
    </source>
</evidence>
<dbReference type="InterPro" id="IPR023065">
    <property type="entry name" value="Uncharacterised_ApaG"/>
</dbReference>
<organism evidence="4 5">
    <name type="scientific">Rhizobium hainanense</name>
    <dbReference type="NCBI Taxonomy" id="52131"/>
    <lineage>
        <taxon>Bacteria</taxon>
        <taxon>Pseudomonadati</taxon>
        <taxon>Pseudomonadota</taxon>
        <taxon>Alphaproteobacteria</taxon>
        <taxon>Hyphomicrobiales</taxon>
        <taxon>Rhizobiaceae</taxon>
        <taxon>Rhizobium/Agrobacterium group</taxon>
        <taxon>Rhizobium</taxon>
    </lineage>
</organism>
<dbReference type="SUPFAM" id="SSF110069">
    <property type="entry name" value="ApaG-like"/>
    <property type="match status" value="1"/>
</dbReference>
<dbReference type="HAMAP" id="MF_00791">
    <property type="entry name" value="ApaG"/>
    <property type="match status" value="1"/>
</dbReference>
<dbReference type="NCBIfam" id="NF003967">
    <property type="entry name" value="PRK05461.1"/>
    <property type="match status" value="1"/>
</dbReference>
<accession>A0A1C3VUP1</accession>
<sequence>MLKRQWGFKERPAFQGSGKVSGMYRALTRDIEVVVEPFYLEEQSDPDDDRYVWGYRIVISNHSEQAVKLVTRYWHITDMNGMVDEVTGPGVVGEQPHLKPGDTYEYSSGCPLDTPSGMMFGHYQMETDDGELFHVKIPAFSLDTPNLLRTLN</sequence>
<dbReference type="Gene3D" id="2.60.40.1470">
    <property type="entry name" value="ApaG domain"/>
    <property type="match status" value="1"/>
</dbReference>
<protein>
    <recommendedName>
        <fullName evidence="1 2">Protein ApaG</fullName>
    </recommendedName>
</protein>
<reference evidence="5" key="1">
    <citation type="submission" date="2016-08" db="EMBL/GenBank/DDBJ databases">
        <authorList>
            <person name="Varghese N."/>
            <person name="Submissions Spin"/>
        </authorList>
    </citation>
    <scope>NUCLEOTIDE SEQUENCE [LARGE SCALE GENOMIC DNA]</scope>
    <source>
        <strain evidence="5">CCBAU 57015</strain>
    </source>
</reference>
<dbReference type="STRING" id="52131.GA0061100_108116"/>
<dbReference type="PROSITE" id="PS51087">
    <property type="entry name" value="APAG"/>
    <property type="match status" value="1"/>
</dbReference>
<dbReference type="Pfam" id="PF04379">
    <property type="entry name" value="DUF525"/>
    <property type="match status" value="1"/>
</dbReference>
<proteinExistence type="inferred from homology"/>
<dbReference type="InterPro" id="IPR007474">
    <property type="entry name" value="ApaG_domain"/>
</dbReference>
<evidence type="ECO:0000256" key="1">
    <source>
        <dbReference type="ARBA" id="ARBA00017693"/>
    </source>
</evidence>
<dbReference type="InterPro" id="IPR036767">
    <property type="entry name" value="ApaG_sf"/>
</dbReference>
<dbReference type="AlphaFoldDB" id="A0A1C3VUP1"/>
<keyword evidence="5" id="KW-1185">Reference proteome</keyword>
<evidence type="ECO:0000256" key="2">
    <source>
        <dbReference type="HAMAP-Rule" id="MF_00791"/>
    </source>
</evidence>
<evidence type="ECO:0000259" key="3">
    <source>
        <dbReference type="PROSITE" id="PS51087"/>
    </source>
</evidence>
<dbReference type="Proteomes" id="UP000186228">
    <property type="component" value="Unassembled WGS sequence"/>
</dbReference>
<evidence type="ECO:0000313" key="5">
    <source>
        <dbReference type="Proteomes" id="UP000186228"/>
    </source>
</evidence>
<dbReference type="PANTHER" id="PTHR14289:SF16">
    <property type="entry name" value="POLYMERASE DELTA-INTERACTING PROTEIN 2"/>
    <property type="match status" value="1"/>
</dbReference>
<gene>
    <name evidence="2" type="primary">apaG</name>
    <name evidence="4" type="ORF">GA0061100_108116</name>
</gene>
<dbReference type="PANTHER" id="PTHR14289">
    <property type="entry name" value="F-BOX ONLY PROTEIN 3"/>
    <property type="match status" value="1"/>
</dbReference>
<dbReference type="GO" id="GO:0070987">
    <property type="term" value="P:error-free translesion synthesis"/>
    <property type="evidence" value="ECO:0007669"/>
    <property type="project" value="TreeGrafter"/>
</dbReference>
<name>A0A1C3VUP1_9HYPH</name>
<feature type="domain" description="ApaG" evidence="3">
    <location>
        <begin position="25"/>
        <end position="149"/>
    </location>
</feature>
<dbReference type="EMBL" id="FMAC01000008">
    <property type="protein sequence ID" value="SCB31357.1"/>
    <property type="molecule type" value="Genomic_DNA"/>
</dbReference>